<dbReference type="AlphaFoldDB" id="A0AAX2CFT6"/>
<feature type="domain" description="Transposase IS4-like" evidence="2">
    <location>
        <begin position="4"/>
        <end position="98"/>
    </location>
</feature>
<dbReference type="Proteomes" id="UP000242164">
    <property type="component" value="Unassembled WGS sequence"/>
</dbReference>
<organism evidence="3 4">
    <name type="scientific">Bacillus cytotoxicus</name>
    <dbReference type="NCBI Taxonomy" id="580165"/>
    <lineage>
        <taxon>Bacteria</taxon>
        <taxon>Bacillati</taxon>
        <taxon>Bacillota</taxon>
        <taxon>Bacilli</taxon>
        <taxon>Bacillales</taxon>
        <taxon>Bacillaceae</taxon>
        <taxon>Bacillus</taxon>
        <taxon>Bacillus cereus group</taxon>
    </lineage>
</organism>
<dbReference type="InterPro" id="IPR002559">
    <property type="entry name" value="Transposase_11"/>
</dbReference>
<name>A0AAX2CFT6_9BACI</name>
<dbReference type="Pfam" id="PF01609">
    <property type="entry name" value="DDE_Tnp_1"/>
    <property type="match status" value="1"/>
</dbReference>
<dbReference type="GO" id="GO:0004803">
    <property type="term" value="F:transposase activity"/>
    <property type="evidence" value="ECO:0007669"/>
    <property type="project" value="InterPro"/>
</dbReference>
<evidence type="ECO:0000313" key="4">
    <source>
        <dbReference type="Proteomes" id="UP000242164"/>
    </source>
</evidence>
<feature type="coiled-coil region" evidence="1">
    <location>
        <begin position="163"/>
        <end position="197"/>
    </location>
</feature>
<comment type="caution">
    <text evidence="3">The sequence shown here is derived from an EMBL/GenBank/DDBJ whole genome shotgun (WGS) entry which is preliminary data.</text>
</comment>
<reference evidence="3 4" key="1">
    <citation type="submission" date="2016-08" db="EMBL/GenBank/DDBJ databases">
        <authorList>
            <person name="Loux V."/>
            <person name="Rue O."/>
        </authorList>
    </citation>
    <scope>NUCLEOTIDE SEQUENCE [LARGE SCALE GENOMIC DNA]</scope>
    <source>
        <strain evidence="3 4">AFSSA_08CEB44bac</strain>
    </source>
</reference>
<dbReference type="GO" id="GO:0006313">
    <property type="term" value="P:DNA transposition"/>
    <property type="evidence" value="ECO:0007669"/>
    <property type="project" value="InterPro"/>
</dbReference>
<keyword evidence="1" id="KW-0175">Coiled coil</keyword>
<protein>
    <submittedName>
        <fullName evidence="3">Transposase IS4 family protein</fullName>
    </submittedName>
</protein>
<dbReference type="PANTHER" id="PTHR33408">
    <property type="entry name" value="TRANSPOSASE"/>
    <property type="match status" value="1"/>
</dbReference>
<sequence length="302" mass="35333">MNEERIITAAVITTGEKSDGKYLQTLIEKSRETGMEMDTVIGDTAYSEKDNIRYANRKNVQFGSKLHPIFTQGARKKEDEFEFNKDVGMYVCKAGHMAIRKARTGKKGTNNNQSHTYYFDIEKCKVCPFKSGCYKEGAKSKTYSVTMKSTEHKKQQEFQESAYFKEKEEKQKLMEKIDRLERELDSTQTKLLQIQHIVEKIVQIAFSNDFKQDLDYISLLQCLNGDESYQVKMLPYHVEKQYRKTGEAPTLEEYHDQLLERLKIEESDKINYSINLSVNMLKDLKDPIYMNEFTFLNKTLED</sequence>
<dbReference type="PANTHER" id="PTHR33408:SF2">
    <property type="entry name" value="TRANSPOSASE DDE DOMAIN-CONTAINING PROTEIN"/>
    <property type="match status" value="1"/>
</dbReference>
<gene>
    <name evidence="3" type="ORF">BCB44BAC_01710</name>
</gene>
<evidence type="ECO:0000256" key="1">
    <source>
        <dbReference type="SAM" id="Coils"/>
    </source>
</evidence>
<dbReference type="EMBL" id="FMIK01000023">
    <property type="protein sequence ID" value="SCL90419.1"/>
    <property type="molecule type" value="Genomic_DNA"/>
</dbReference>
<dbReference type="GO" id="GO:0003677">
    <property type="term" value="F:DNA binding"/>
    <property type="evidence" value="ECO:0007669"/>
    <property type="project" value="InterPro"/>
</dbReference>
<proteinExistence type="predicted"/>
<accession>A0AAX2CFT6</accession>
<evidence type="ECO:0000259" key="2">
    <source>
        <dbReference type="Pfam" id="PF01609"/>
    </source>
</evidence>
<evidence type="ECO:0000313" key="3">
    <source>
        <dbReference type="EMBL" id="SCL90419.1"/>
    </source>
</evidence>